<organism evidence="2 3">
    <name type="scientific">Pelobates cultripes</name>
    <name type="common">Western spadefoot toad</name>
    <dbReference type="NCBI Taxonomy" id="61616"/>
    <lineage>
        <taxon>Eukaryota</taxon>
        <taxon>Metazoa</taxon>
        <taxon>Chordata</taxon>
        <taxon>Craniata</taxon>
        <taxon>Vertebrata</taxon>
        <taxon>Euteleostomi</taxon>
        <taxon>Amphibia</taxon>
        <taxon>Batrachia</taxon>
        <taxon>Anura</taxon>
        <taxon>Pelobatoidea</taxon>
        <taxon>Pelobatidae</taxon>
        <taxon>Pelobates</taxon>
    </lineage>
</organism>
<feature type="non-terminal residue" evidence="2">
    <location>
        <position position="65"/>
    </location>
</feature>
<evidence type="ECO:0000313" key="2">
    <source>
        <dbReference type="EMBL" id="CAH2222569.1"/>
    </source>
</evidence>
<feature type="region of interest" description="Disordered" evidence="1">
    <location>
        <begin position="1"/>
        <end position="65"/>
    </location>
</feature>
<proteinExistence type="predicted"/>
<reference evidence="2" key="1">
    <citation type="submission" date="2022-03" db="EMBL/GenBank/DDBJ databases">
        <authorList>
            <person name="Alioto T."/>
            <person name="Alioto T."/>
            <person name="Gomez Garrido J."/>
        </authorList>
    </citation>
    <scope>NUCLEOTIDE SEQUENCE</scope>
</reference>
<feature type="compositionally biased region" description="Polar residues" evidence="1">
    <location>
        <begin position="1"/>
        <end position="13"/>
    </location>
</feature>
<accession>A0AAD1VPI4</accession>
<feature type="compositionally biased region" description="Polar residues" evidence="1">
    <location>
        <begin position="35"/>
        <end position="65"/>
    </location>
</feature>
<keyword evidence="3" id="KW-1185">Reference proteome</keyword>
<sequence length="65" mass="7432">PQQIPQKPRQQAIRQDGRGHNGDGRERRQIRDSNPDTQNATSTHTTHPYNDQLNTALRTIQTQST</sequence>
<evidence type="ECO:0000256" key="1">
    <source>
        <dbReference type="SAM" id="MobiDB-lite"/>
    </source>
</evidence>
<gene>
    <name evidence="2" type="ORF">PECUL_23A006357</name>
</gene>
<feature type="non-terminal residue" evidence="2">
    <location>
        <position position="1"/>
    </location>
</feature>
<name>A0AAD1VPI4_PELCU</name>
<evidence type="ECO:0000313" key="3">
    <source>
        <dbReference type="Proteomes" id="UP001295444"/>
    </source>
</evidence>
<protein>
    <submittedName>
        <fullName evidence="2">Uncharacterized protein</fullName>
    </submittedName>
</protein>
<feature type="compositionally biased region" description="Basic and acidic residues" evidence="1">
    <location>
        <begin position="15"/>
        <end position="34"/>
    </location>
</feature>
<dbReference type="EMBL" id="OW240912">
    <property type="protein sequence ID" value="CAH2222569.1"/>
    <property type="molecule type" value="Genomic_DNA"/>
</dbReference>
<dbReference type="Proteomes" id="UP001295444">
    <property type="component" value="Chromosome 01"/>
</dbReference>
<dbReference type="AlphaFoldDB" id="A0AAD1VPI4"/>